<protein>
    <recommendedName>
        <fullName evidence="4">Secreted protein</fullName>
    </recommendedName>
</protein>
<keyword evidence="1" id="KW-0732">Signal</keyword>
<evidence type="ECO:0008006" key="4">
    <source>
        <dbReference type="Google" id="ProtNLM"/>
    </source>
</evidence>
<dbReference type="EMBL" id="JBIRGQ010000012">
    <property type="protein sequence ID" value="MFH8551493.1"/>
    <property type="molecule type" value="Genomic_DNA"/>
</dbReference>
<dbReference type="RefSeq" id="WP_397718440.1">
    <property type="nucleotide sequence ID" value="NZ_JBIRGN010000012.1"/>
</dbReference>
<dbReference type="Proteomes" id="UP001610818">
    <property type="component" value="Unassembled WGS sequence"/>
</dbReference>
<accession>A0ABW7R3I4</accession>
<evidence type="ECO:0000313" key="2">
    <source>
        <dbReference type="EMBL" id="MFH8551493.1"/>
    </source>
</evidence>
<proteinExistence type="predicted"/>
<reference evidence="2 3" key="1">
    <citation type="submission" date="2024-10" db="EMBL/GenBank/DDBJ databases">
        <title>The Natural Products Discovery Center: Release of the First 8490 Sequenced Strains for Exploring Actinobacteria Biosynthetic Diversity.</title>
        <authorList>
            <person name="Kalkreuter E."/>
            <person name="Kautsar S.A."/>
            <person name="Yang D."/>
            <person name="Bader C.D."/>
            <person name="Teijaro C.N."/>
            <person name="Fluegel L."/>
            <person name="Davis C.M."/>
            <person name="Simpson J.R."/>
            <person name="Lauterbach L."/>
            <person name="Steele A.D."/>
            <person name="Gui C."/>
            <person name="Meng S."/>
            <person name="Li G."/>
            <person name="Viehrig K."/>
            <person name="Ye F."/>
            <person name="Su P."/>
            <person name="Kiefer A.F."/>
            <person name="Nichols A."/>
            <person name="Cepeda A.J."/>
            <person name="Yan W."/>
            <person name="Fan B."/>
            <person name="Jiang Y."/>
            <person name="Adhikari A."/>
            <person name="Zheng C.-J."/>
            <person name="Schuster L."/>
            <person name="Cowan T.M."/>
            <person name="Smanski M.J."/>
            <person name="Chevrette M.G."/>
            <person name="De Carvalho L.P.S."/>
            <person name="Shen B."/>
        </authorList>
    </citation>
    <scope>NUCLEOTIDE SEQUENCE [LARGE SCALE GENOMIC DNA]</scope>
    <source>
        <strain evidence="2 3">NPDC017990</strain>
    </source>
</reference>
<comment type="caution">
    <text evidence="2">The sequence shown here is derived from an EMBL/GenBank/DDBJ whole genome shotgun (WGS) entry which is preliminary data.</text>
</comment>
<name>A0ABW7R3I4_9ACTN</name>
<sequence>MNLRKKTAGLLAAAVVLAGTALASALPARAAGTQASVNAVEPTLSVDADVPVGITWVSRYAQTPCSSGQLCLSVKDPTKGADKYWKVYQLSACNVIYKIYNWEGGGFWLNKQTGGAYGTFYAGDNGNGSYTHTAPSPPASSGEYGWTPINSVRACKE</sequence>
<organism evidence="2 3">
    <name type="scientific">Streptomyces longisporoflavus</name>
    <dbReference type="NCBI Taxonomy" id="28044"/>
    <lineage>
        <taxon>Bacteria</taxon>
        <taxon>Bacillati</taxon>
        <taxon>Actinomycetota</taxon>
        <taxon>Actinomycetes</taxon>
        <taxon>Kitasatosporales</taxon>
        <taxon>Streptomycetaceae</taxon>
        <taxon>Streptomyces</taxon>
    </lineage>
</organism>
<gene>
    <name evidence="2" type="ORF">ACH4F9_41590</name>
</gene>
<evidence type="ECO:0000313" key="3">
    <source>
        <dbReference type="Proteomes" id="UP001610818"/>
    </source>
</evidence>
<evidence type="ECO:0000256" key="1">
    <source>
        <dbReference type="SAM" id="SignalP"/>
    </source>
</evidence>
<feature type="signal peptide" evidence="1">
    <location>
        <begin position="1"/>
        <end position="30"/>
    </location>
</feature>
<feature type="chain" id="PRO_5045301718" description="Secreted protein" evidence="1">
    <location>
        <begin position="31"/>
        <end position="157"/>
    </location>
</feature>
<keyword evidence="3" id="KW-1185">Reference proteome</keyword>